<evidence type="ECO:0000313" key="1">
    <source>
        <dbReference type="EMBL" id="PPK77861.1"/>
    </source>
</evidence>
<proteinExistence type="predicted"/>
<accession>A0A2S6HKF8</accession>
<comment type="caution">
    <text evidence="1">The sequence shown here is derived from an EMBL/GenBank/DDBJ whole genome shotgun (WGS) entry which is preliminary data.</text>
</comment>
<dbReference type="EMBL" id="PTIZ01000001">
    <property type="protein sequence ID" value="PPK77861.1"/>
    <property type="molecule type" value="Genomic_DNA"/>
</dbReference>
<dbReference type="RefSeq" id="WP_181050007.1">
    <property type="nucleotide sequence ID" value="NZ_PTIZ01000001.1"/>
</dbReference>
<dbReference type="Proteomes" id="UP000240010">
    <property type="component" value="Unassembled WGS sequence"/>
</dbReference>
<organism evidence="1 2">
    <name type="scientific">Methylobacter tundripaludum</name>
    <dbReference type="NCBI Taxonomy" id="173365"/>
    <lineage>
        <taxon>Bacteria</taxon>
        <taxon>Pseudomonadati</taxon>
        <taxon>Pseudomonadota</taxon>
        <taxon>Gammaproteobacteria</taxon>
        <taxon>Methylococcales</taxon>
        <taxon>Methylococcaceae</taxon>
        <taxon>Methylobacter</taxon>
    </lineage>
</organism>
<sequence>MATYCDRLRPVREWNPPYNIQQPDNAKAHSIRWAREAMAHDLSLSLDCIVPVCLAPEKPAYNIEDGLMPLIHEHLNAAQRVRFLCCLRQQQAESYWRQWRKQALQAGQLILDKIS</sequence>
<reference evidence="1 2" key="1">
    <citation type="submission" date="2018-02" db="EMBL/GenBank/DDBJ databases">
        <title>Subsurface microbial communities from deep shales in Ohio and West Virginia, USA.</title>
        <authorList>
            <person name="Wrighton K."/>
        </authorList>
    </citation>
    <scope>NUCLEOTIDE SEQUENCE [LARGE SCALE GENOMIC DNA]</scope>
    <source>
        <strain evidence="1 2">OWC-DMM</strain>
    </source>
</reference>
<name>A0A2S6HKF8_9GAMM</name>
<gene>
    <name evidence="1" type="ORF">B0F87_101243</name>
</gene>
<protein>
    <submittedName>
        <fullName evidence="1">Uncharacterized protein</fullName>
    </submittedName>
</protein>
<dbReference type="AlphaFoldDB" id="A0A2S6HKF8"/>
<evidence type="ECO:0000313" key="2">
    <source>
        <dbReference type="Proteomes" id="UP000240010"/>
    </source>
</evidence>